<dbReference type="SUPFAM" id="SSF50044">
    <property type="entry name" value="SH3-domain"/>
    <property type="match status" value="1"/>
</dbReference>
<sequence length="60" mass="6400">MVVTGGIVYVCVGNGTNYRINITVTAGMTLNHVATEHNGWNAVVINGQVGLVPRKYSKVI</sequence>
<dbReference type="InterPro" id="IPR036028">
    <property type="entry name" value="SH3-like_dom_sf"/>
</dbReference>
<name>A0A9D0ZNR6_9FIRM</name>
<dbReference type="AlphaFoldDB" id="A0A9D0ZNR6"/>
<evidence type="ECO:0000313" key="2">
    <source>
        <dbReference type="Proteomes" id="UP000824260"/>
    </source>
</evidence>
<organism evidence="1 2">
    <name type="scientific">Candidatus Pullichristensenella stercorigallinarum</name>
    <dbReference type="NCBI Taxonomy" id="2840909"/>
    <lineage>
        <taxon>Bacteria</taxon>
        <taxon>Bacillati</taxon>
        <taxon>Bacillota</taxon>
        <taxon>Clostridia</taxon>
        <taxon>Candidatus Pullichristensenella</taxon>
    </lineage>
</organism>
<accession>A0A9D0ZNR6</accession>
<reference evidence="1" key="1">
    <citation type="submission" date="2020-10" db="EMBL/GenBank/DDBJ databases">
        <authorList>
            <person name="Gilroy R."/>
        </authorList>
    </citation>
    <scope>NUCLEOTIDE SEQUENCE</scope>
    <source>
        <strain evidence="1">ChiSjej6B24-2974</strain>
    </source>
</reference>
<dbReference type="Proteomes" id="UP000824260">
    <property type="component" value="Unassembled WGS sequence"/>
</dbReference>
<comment type="caution">
    <text evidence="1">The sequence shown here is derived from an EMBL/GenBank/DDBJ whole genome shotgun (WGS) entry which is preliminary data.</text>
</comment>
<evidence type="ECO:0000313" key="1">
    <source>
        <dbReference type="EMBL" id="HIQ83803.1"/>
    </source>
</evidence>
<dbReference type="EMBL" id="DVFZ01000108">
    <property type="protein sequence ID" value="HIQ83803.1"/>
    <property type="molecule type" value="Genomic_DNA"/>
</dbReference>
<proteinExistence type="predicted"/>
<reference evidence="1" key="2">
    <citation type="journal article" date="2021" name="PeerJ">
        <title>Extensive microbial diversity within the chicken gut microbiome revealed by metagenomics and culture.</title>
        <authorList>
            <person name="Gilroy R."/>
            <person name="Ravi A."/>
            <person name="Getino M."/>
            <person name="Pursley I."/>
            <person name="Horton D.L."/>
            <person name="Alikhan N.F."/>
            <person name="Baker D."/>
            <person name="Gharbi K."/>
            <person name="Hall N."/>
            <person name="Watson M."/>
            <person name="Adriaenssens E.M."/>
            <person name="Foster-Nyarko E."/>
            <person name="Jarju S."/>
            <person name="Secka A."/>
            <person name="Antonio M."/>
            <person name="Oren A."/>
            <person name="Chaudhuri R.R."/>
            <person name="La Ragione R."/>
            <person name="Hildebrand F."/>
            <person name="Pallen M.J."/>
        </authorList>
    </citation>
    <scope>NUCLEOTIDE SEQUENCE</scope>
    <source>
        <strain evidence="1">ChiSjej6B24-2974</strain>
    </source>
</reference>
<gene>
    <name evidence="1" type="ORF">IAA52_11970</name>
</gene>
<protein>
    <submittedName>
        <fullName evidence="1">Uncharacterized protein</fullName>
    </submittedName>
</protein>